<dbReference type="Pfam" id="PF04233">
    <property type="entry name" value="Phage_Mu_F"/>
    <property type="match status" value="1"/>
</dbReference>
<organism evidence="2 3">
    <name type="scientific">Ligilactobacillus salivarius</name>
    <dbReference type="NCBI Taxonomy" id="1624"/>
    <lineage>
        <taxon>Bacteria</taxon>
        <taxon>Bacillati</taxon>
        <taxon>Bacillota</taxon>
        <taxon>Bacilli</taxon>
        <taxon>Lactobacillales</taxon>
        <taxon>Lactobacillaceae</taxon>
        <taxon>Ligilactobacillus</taxon>
    </lineage>
</organism>
<evidence type="ECO:0000259" key="1">
    <source>
        <dbReference type="Pfam" id="PF04233"/>
    </source>
</evidence>
<dbReference type="EMBL" id="NBEB01000041">
    <property type="protein sequence ID" value="OQQ84394.1"/>
    <property type="molecule type" value="Genomic_DNA"/>
</dbReference>
<dbReference type="NCBIfam" id="TIGR01641">
    <property type="entry name" value="phageSPP1_gp7"/>
    <property type="match status" value="1"/>
</dbReference>
<proteinExistence type="predicted"/>
<reference evidence="2 3" key="1">
    <citation type="submission" date="2017-03" db="EMBL/GenBank/DDBJ databases">
        <title>Phylogenomics and comparative genomics of Lactobacillus salivarius, a mammalian gut commensal.</title>
        <authorList>
            <person name="Harris H.M."/>
        </authorList>
    </citation>
    <scope>NUCLEOTIDE SEQUENCE [LARGE SCALE GENOMIC DNA]</scope>
    <source>
        <strain evidence="2 3">LMG 14477</strain>
    </source>
</reference>
<dbReference type="Proteomes" id="UP000192638">
    <property type="component" value="Unassembled WGS sequence"/>
</dbReference>
<dbReference type="InterPro" id="IPR006528">
    <property type="entry name" value="Phage_head_morphogenesis_dom"/>
</dbReference>
<evidence type="ECO:0000313" key="2">
    <source>
        <dbReference type="EMBL" id="OQQ84394.1"/>
    </source>
</evidence>
<name>A0A1V9QU21_9LACO</name>
<dbReference type="AlphaFoldDB" id="A0A1V9QU21"/>
<accession>A0A1V9QU21</accession>
<evidence type="ECO:0000313" key="3">
    <source>
        <dbReference type="Proteomes" id="UP000192638"/>
    </source>
</evidence>
<comment type="caution">
    <text evidence="2">The sequence shown here is derived from an EMBL/GenBank/DDBJ whole genome shotgun (WGS) entry which is preliminary data.</text>
</comment>
<feature type="domain" description="Phage head morphogenesis" evidence="1">
    <location>
        <begin position="2"/>
        <end position="105"/>
    </location>
</feature>
<gene>
    <name evidence="2" type="ORF">B6U60_04335</name>
</gene>
<protein>
    <recommendedName>
        <fullName evidence="1">Phage head morphogenesis domain-containing protein</fullName>
    </recommendedName>
</protein>
<sequence length="420" mass="48398">MTGITTGQSYDEMARRLKTQVSKDVQNVTYATQRIARTEATRVQTEITMNSLKRNGYDFCKWYKEPSACHDCALIGNQDNGWGKGIYKVKDVPTIPVHPNCRCAVGAYWVDEKNNLYETPNYNEQSEELGRIKKVQENNTAKLNRLFNSLNIKTAKADDIIELGNAFNKEYNIQDNLGNKSYISNALSKYRDVGEDIPEKSWAKGSNRQIKNDLKQAFSHYPKEWSEYLDNEYMLAGKAEDRGFYVRWYATQKGNTKMPTWLVKGNRLREGVTMDQYKKFGEDLHNGKYNSIYSTGKRETTAWHEIGHFVEEHNKDTLRISKEFVANRTKGEQPEMLRDILKAPDYDESEVTLKDNFISPYIGKVYDDATEVLSMGLESIFEPVKMGQLKYVDNNGQAHRARIEDDEEYLNLILGILLKG</sequence>